<dbReference type="Proteomes" id="UP000606193">
    <property type="component" value="Unassembled WGS sequence"/>
</dbReference>
<evidence type="ECO:0000313" key="2">
    <source>
        <dbReference type="Proteomes" id="UP000606193"/>
    </source>
</evidence>
<organism evidence="1 2">
    <name type="scientific">Jutongia huaianensis</name>
    <dbReference type="NCBI Taxonomy" id="2763668"/>
    <lineage>
        <taxon>Bacteria</taxon>
        <taxon>Bacillati</taxon>
        <taxon>Bacillota</taxon>
        <taxon>Clostridia</taxon>
        <taxon>Lachnospirales</taxon>
        <taxon>Lachnospiraceae</taxon>
        <taxon>Jutongia</taxon>
    </lineage>
</organism>
<evidence type="ECO:0008006" key="3">
    <source>
        <dbReference type="Google" id="ProtNLM"/>
    </source>
</evidence>
<dbReference type="RefSeq" id="WP_249297580.1">
    <property type="nucleotide sequence ID" value="NZ_JACRSX010000004.1"/>
</dbReference>
<dbReference type="EMBL" id="JACRSX010000004">
    <property type="protein sequence ID" value="MBC8562031.1"/>
    <property type="molecule type" value="Genomic_DNA"/>
</dbReference>
<reference evidence="1 2" key="1">
    <citation type="submission" date="2020-08" db="EMBL/GenBank/DDBJ databases">
        <title>Genome public.</title>
        <authorList>
            <person name="Liu C."/>
            <person name="Sun Q."/>
        </authorList>
    </citation>
    <scope>NUCLEOTIDE SEQUENCE [LARGE SCALE GENOMIC DNA]</scope>
    <source>
        <strain evidence="1 2">NSJ-37</strain>
    </source>
</reference>
<accession>A0ABR7N073</accession>
<proteinExistence type="predicted"/>
<sequence length="145" mass="17384">MGKRVTADRRDYKNGYKKQYKTYQLLKQNNDSRLCRCLLLNYSVECGLKFLLLDKFRIVNPQKTSMDEEIEGVLYSHDLRKLLKKLGQTKFKFPIFETKHGDQIDAENFHQLCRYAVELDDKNYFKSQQFELELSKIADWLEEEI</sequence>
<gene>
    <name evidence="1" type="ORF">H8704_05185</name>
</gene>
<name>A0ABR7N073_9FIRM</name>
<keyword evidence="2" id="KW-1185">Reference proteome</keyword>
<comment type="caution">
    <text evidence="1">The sequence shown here is derived from an EMBL/GenBank/DDBJ whole genome shotgun (WGS) entry which is preliminary data.</text>
</comment>
<evidence type="ECO:0000313" key="1">
    <source>
        <dbReference type="EMBL" id="MBC8562031.1"/>
    </source>
</evidence>
<protein>
    <recommendedName>
        <fullName evidence="3">HEPN domain-containing protein</fullName>
    </recommendedName>
</protein>